<dbReference type="InterPro" id="IPR021109">
    <property type="entry name" value="Peptidase_aspartic_dom_sf"/>
</dbReference>
<reference evidence="2" key="1">
    <citation type="submission" date="2013-02" db="EMBL/GenBank/DDBJ databases">
        <authorList>
            <consortium name="The Broad Institute Genome Sequencing Platform"/>
            <person name="Cuomo C."/>
            <person name="Becnel J."/>
            <person name="Sanscrainte N."/>
            <person name="Walker B."/>
            <person name="Young S.K."/>
            <person name="Zeng Q."/>
            <person name="Gargeya S."/>
            <person name="Fitzgerald M."/>
            <person name="Haas B."/>
            <person name="Abouelleil A."/>
            <person name="Alvarado L."/>
            <person name="Arachchi H.M."/>
            <person name="Berlin A.M."/>
            <person name="Chapman S.B."/>
            <person name="Dewar J."/>
            <person name="Goldberg J."/>
            <person name="Griggs A."/>
            <person name="Gujja S."/>
            <person name="Hansen M."/>
            <person name="Howarth C."/>
            <person name="Imamovic A."/>
            <person name="Larimer J."/>
            <person name="McCowan C."/>
            <person name="Murphy C."/>
            <person name="Neiman D."/>
            <person name="Pearson M."/>
            <person name="Priest M."/>
            <person name="Roberts A."/>
            <person name="Saif S."/>
            <person name="Shea T."/>
            <person name="Sisk P."/>
            <person name="Sykes S."/>
            <person name="Wortman J."/>
            <person name="Nusbaum C."/>
            <person name="Birren B."/>
        </authorList>
    </citation>
    <scope>NUCLEOTIDE SEQUENCE [LARGE SCALE GENOMIC DNA]</scope>
    <source>
        <strain evidence="2">PRA339</strain>
    </source>
</reference>
<proteinExistence type="predicted"/>
<evidence type="ECO:0000313" key="1">
    <source>
        <dbReference type="EMBL" id="KCZ79401.1"/>
    </source>
</evidence>
<gene>
    <name evidence="1" type="ORF">H312_03213</name>
</gene>
<dbReference type="PANTHER" id="PTHR12917:SF18">
    <property type="entry name" value="DNA DAMAGE-INDUCIBLE PROTEIN 1-LIKE"/>
    <property type="match status" value="1"/>
</dbReference>
<protein>
    <submittedName>
        <fullName evidence="1">Uncharacterized protein</fullName>
    </submittedName>
</protein>
<reference evidence="1 2" key="2">
    <citation type="submission" date="2014-03" db="EMBL/GenBank/DDBJ databases">
        <title>The Genome Sequence of Anncaliia algerae insect isolate PRA339.</title>
        <authorList>
            <consortium name="The Broad Institute Genome Sequencing Platform"/>
            <consortium name="The Broad Institute Genome Sequencing Center for Infectious Disease"/>
            <person name="Cuomo C."/>
            <person name="Becnel J."/>
            <person name="Sanscrainte N."/>
            <person name="Walker B."/>
            <person name="Young S.K."/>
            <person name="Zeng Q."/>
            <person name="Gargeya S."/>
            <person name="Fitzgerald M."/>
            <person name="Haas B."/>
            <person name="Abouelleil A."/>
            <person name="Alvarado L."/>
            <person name="Arachchi H.M."/>
            <person name="Berlin A.M."/>
            <person name="Chapman S.B."/>
            <person name="Dewar J."/>
            <person name="Goldberg J."/>
            <person name="Griggs A."/>
            <person name="Gujja S."/>
            <person name="Hansen M."/>
            <person name="Howarth C."/>
            <person name="Imamovic A."/>
            <person name="Larimer J."/>
            <person name="McCowan C."/>
            <person name="Murphy C."/>
            <person name="Neiman D."/>
            <person name="Pearson M."/>
            <person name="Priest M."/>
            <person name="Roberts A."/>
            <person name="Saif S."/>
            <person name="Shea T."/>
            <person name="Sisk P."/>
            <person name="Sykes S."/>
            <person name="Wortman J."/>
            <person name="Nusbaum C."/>
            <person name="Birren B."/>
        </authorList>
    </citation>
    <scope>NUCLEOTIDE SEQUENCE [LARGE SCALE GENOMIC DNA]</scope>
    <source>
        <strain evidence="1 2">PRA339</strain>
    </source>
</reference>
<dbReference type="Gene3D" id="2.40.70.10">
    <property type="entry name" value="Acid Proteases"/>
    <property type="match status" value="1"/>
</dbReference>
<dbReference type="HOGENOM" id="CLU_494279_0_0_1"/>
<dbReference type="Proteomes" id="UP000030655">
    <property type="component" value="Unassembled WGS sequence"/>
</dbReference>
<dbReference type="Pfam" id="PF13975">
    <property type="entry name" value="gag-asp_proteas"/>
    <property type="match status" value="1"/>
</dbReference>
<dbReference type="SUPFAM" id="SSF50630">
    <property type="entry name" value="Acid proteases"/>
    <property type="match status" value="1"/>
</dbReference>
<evidence type="ECO:0000313" key="2">
    <source>
        <dbReference type="Proteomes" id="UP000030655"/>
    </source>
</evidence>
<name>A0A059EXE2_9MICR</name>
<dbReference type="OrthoDB" id="2194574at2759"/>
<dbReference type="PANTHER" id="PTHR12917">
    <property type="entry name" value="ASPARTYL PROTEASE DDI-RELATED"/>
    <property type="match status" value="1"/>
</dbReference>
<dbReference type="CDD" id="cd00303">
    <property type="entry name" value="retropepsin_like"/>
    <property type="match status" value="1"/>
</dbReference>
<dbReference type="VEuPathDB" id="MicrosporidiaDB:H312_03213"/>
<dbReference type="STRING" id="1288291.A0A059EXE2"/>
<organism evidence="1 2">
    <name type="scientific">Anncaliia algerae PRA339</name>
    <dbReference type="NCBI Taxonomy" id="1288291"/>
    <lineage>
        <taxon>Eukaryota</taxon>
        <taxon>Fungi</taxon>
        <taxon>Fungi incertae sedis</taxon>
        <taxon>Microsporidia</taxon>
        <taxon>Tubulinosematoidea</taxon>
        <taxon>Tubulinosematidae</taxon>
        <taxon>Anncaliia</taxon>
    </lineage>
</organism>
<dbReference type="AlphaFoldDB" id="A0A059EXE2"/>
<keyword evidence="2" id="KW-1185">Reference proteome</keyword>
<dbReference type="EMBL" id="KK365283">
    <property type="protein sequence ID" value="KCZ79401.1"/>
    <property type="molecule type" value="Genomic_DNA"/>
</dbReference>
<sequence>MHKINKTLFYLNIISKDDESLNIGDRSNMSKEKEENLDIQELMIRKMVHALSVSGMNFRSFSGDLQENASEWLSQFEIIQEEWTEVKLLKAVKSSLRGRARNWFEALLHEEIKSFKDFEERFIIKYIKKAKNTEENNFNLIKLLLEGSQDHEFIDFLYRIKRENKESSISFWLIRKNIINFVPLFLRDKFEVVTDWDDMFELYEGNCNKVERYWKSRHGKMIKKSVLVDRSKKKVECYICKEDHFASVCPKKFEKGHKYNSDGKDDTKCTSKVKRNVNTLENLVNSKICNHRRQNGMKYLNLIFNGKPLKALIDTGASHNFVSKKFADEENLQTELASQEIKTATTRQKMCAMIHGELYINDLRQKVVFQVVENLFEKMILGLEFLNSMNAKIDLSNNIIELDHCVFKFENGSNKVIIEQAIQIKANEVVNINCISQQEGILQTENEYNPMVVNNWVKKGKNQVTLYNPYKKEIIIKKGKILGSVNDLETINISGLDERRTINTCRTVDDEKIEALIEEYINNKSKGNVYSKVKHIIQIPKSHKPIYKKKL</sequence>
<accession>A0A059EXE2</accession>